<dbReference type="EC" id="1.14.19.9" evidence="1"/>
<dbReference type="EMBL" id="JAASQP010000001">
    <property type="protein sequence ID" value="NIJ22885.1"/>
    <property type="molecule type" value="Genomic_DNA"/>
</dbReference>
<organism evidence="1 2">
    <name type="scientific">Sphingomonas japonica</name>
    <dbReference type="NCBI Taxonomy" id="511662"/>
    <lineage>
        <taxon>Bacteria</taxon>
        <taxon>Pseudomonadati</taxon>
        <taxon>Pseudomonadota</taxon>
        <taxon>Alphaproteobacteria</taxon>
        <taxon>Sphingomonadales</taxon>
        <taxon>Sphingomonadaceae</taxon>
        <taxon>Sphingomonas</taxon>
    </lineage>
</organism>
<accession>A0ABX0TYH9</accession>
<dbReference type="InterPro" id="IPR050816">
    <property type="entry name" value="Flavin-dep_Halogenase_NPB"/>
</dbReference>
<evidence type="ECO:0000313" key="1">
    <source>
        <dbReference type="EMBL" id="NIJ22885.1"/>
    </source>
</evidence>
<dbReference type="Gene3D" id="3.50.50.60">
    <property type="entry name" value="FAD/NAD(P)-binding domain"/>
    <property type="match status" value="1"/>
</dbReference>
<keyword evidence="2" id="KW-1185">Reference proteome</keyword>
<reference evidence="1 2" key="1">
    <citation type="submission" date="2020-03" db="EMBL/GenBank/DDBJ databases">
        <title>Genomic Encyclopedia of Type Strains, Phase IV (KMG-IV): sequencing the most valuable type-strain genomes for metagenomic binning, comparative biology and taxonomic classification.</title>
        <authorList>
            <person name="Goeker M."/>
        </authorList>
    </citation>
    <scope>NUCLEOTIDE SEQUENCE [LARGE SCALE GENOMIC DNA]</scope>
    <source>
        <strain evidence="1 2">DSM 22753</strain>
    </source>
</reference>
<protein>
    <submittedName>
        <fullName evidence="1">Tryptophan halogenase</fullName>
        <ecNumber evidence="1">1.14.19.9</ecNumber>
    </submittedName>
</protein>
<dbReference type="RefSeq" id="WP_140048080.1">
    <property type="nucleotide sequence ID" value="NZ_BAAAEV010000001.1"/>
</dbReference>
<name>A0ABX0TYH9_9SPHN</name>
<dbReference type="InterPro" id="IPR036188">
    <property type="entry name" value="FAD/NAD-bd_sf"/>
</dbReference>
<dbReference type="PANTHER" id="PTHR43747:SF4">
    <property type="entry name" value="FLAVIN-DEPENDENT TRYPTOPHAN HALOGENASE"/>
    <property type="match status" value="1"/>
</dbReference>
<dbReference type="InterPro" id="IPR006905">
    <property type="entry name" value="Flavin_halogenase"/>
</dbReference>
<dbReference type="Proteomes" id="UP000788153">
    <property type="component" value="Unassembled WGS sequence"/>
</dbReference>
<dbReference type="PANTHER" id="PTHR43747">
    <property type="entry name" value="FAD-BINDING PROTEIN"/>
    <property type="match status" value="1"/>
</dbReference>
<evidence type="ECO:0000313" key="2">
    <source>
        <dbReference type="Proteomes" id="UP000788153"/>
    </source>
</evidence>
<comment type="caution">
    <text evidence="1">The sequence shown here is derived from an EMBL/GenBank/DDBJ whole genome shotgun (WGS) entry which is preliminary data.</text>
</comment>
<keyword evidence="1" id="KW-0560">Oxidoreductase</keyword>
<gene>
    <name evidence="1" type="ORF">FHT01_000427</name>
</gene>
<dbReference type="Pfam" id="PF04820">
    <property type="entry name" value="Trp_halogenase"/>
    <property type="match status" value="1"/>
</dbReference>
<dbReference type="GO" id="GO:0016491">
    <property type="term" value="F:oxidoreductase activity"/>
    <property type="evidence" value="ECO:0007669"/>
    <property type="project" value="UniProtKB-KW"/>
</dbReference>
<proteinExistence type="predicted"/>
<sequence>MPPDAGLPARIVVAGSGIVALSAALMLRRIVPGAAILLIETPFDPDALTDRTSRLWPIADSFHTRIGLDPAALPRDTAASVHSADRFERWGSDPAWLLPTDAQAIDGTLFQHWLRAGAGPLAALAPEAALAQSDLVVRTLPHLRIDPASYRALLSRGIDGARIARRALADFGVERAASGSVAAVIGGGDRIEADWFVDATGAAARIAGLVAPAHATVPTACDLIAYGRDEAPRGSAIDRWSGTPGGWIARIPGPRASTTMMGFASALTDPADAARRFRTETGAAPQHVASFTMTRRDSWSGNVLALGEAAVGIDVIGGLGLALTHSAMVHLAELLPGRVPAPIETAEFNRRTRAEFDAAADYVALHYRAPRDGSFWERARTLPVSDDLDRLLDQFARHARIPHRDDNPVPDATWRVLLAGIGVLPRHADAITRSQPLVRSQHVLAQAQQRVDLARRDATPYRAWHDLQLGRSA</sequence>
<dbReference type="SUPFAM" id="SSF51905">
    <property type="entry name" value="FAD/NAD(P)-binding domain"/>
    <property type="match status" value="1"/>
</dbReference>